<dbReference type="GO" id="GO:0005524">
    <property type="term" value="F:ATP binding"/>
    <property type="evidence" value="ECO:0007669"/>
    <property type="project" value="UniProtKB-KW"/>
</dbReference>
<dbReference type="Gene3D" id="3.10.330.10">
    <property type="match status" value="1"/>
</dbReference>
<dbReference type="Gene3D" id="2.40.10.360">
    <property type="match status" value="1"/>
</dbReference>
<gene>
    <name evidence="4" type="ORF">OCC_09491</name>
</gene>
<feature type="domain" description="CDC48" evidence="3">
    <location>
        <begin position="12"/>
        <end position="74"/>
    </location>
</feature>
<protein>
    <submittedName>
        <fullName evidence="4">ATPase</fullName>
    </submittedName>
</protein>
<evidence type="ECO:0000259" key="3">
    <source>
        <dbReference type="SMART" id="SM01072"/>
    </source>
</evidence>
<dbReference type="AlphaFoldDB" id="H3ZQS3"/>
<dbReference type="RefSeq" id="WP_004069779.1">
    <property type="nucleotide sequence ID" value="NC_022084.1"/>
</dbReference>
<dbReference type="PaxDb" id="523849-OCC_09491"/>
<reference evidence="4 5" key="1">
    <citation type="journal article" date="2012" name="J. Bacteriol.">
        <title>Genome sequence of the model hyperthermophilic archaeon Thermococcus litoralis NS-C.</title>
        <authorList>
            <person name="Gardner A.F."/>
            <person name="Kumar S."/>
            <person name="Perler F.B."/>
        </authorList>
    </citation>
    <scope>NUCLEOTIDE SEQUENCE [LARGE SCALE GENOMIC DNA]</scope>
    <source>
        <strain evidence="5">ATCC 51850 / DSM 5473 / JCM 8560 / NS-C</strain>
    </source>
</reference>
<name>H3ZQS3_THELN</name>
<organism evidence="4 5">
    <name type="scientific">Thermococcus litoralis (strain ATCC 51850 / DSM 5473 / JCM 8560 / NS-C)</name>
    <dbReference type="NCBI Taxonomy" id="523849"/>
    <lineage>
        <taxon>Archaea</taxon>
        <taxon>Methanobacteriati</taxon>
        <taxon>Methanobacteriota</taxon>
        <taxon>Thermococci</taxon>
        <taxon>Thermococcales</taxon>
        <taxon>Thermococcaceae</taxon>
        <taxon>Thermococcus</taxon>
    </lineage>
</organism>
<dbReference type="HOGENOM" id="CLU_1763950_0_0_2"/>
<dbReference type="Proteomes" id="UP000015502">
    <property type="component" value="Chromosome"/>
</dbReference>
<dbReference type="InterPro" id="IPR029067">
    <property type="entry name" value="CDC48_domain_2-like_sf"/>
</dbReference>
<proteinExistence type="predicted"/>
<keyword evidence="1" id="KW-0547">Nucleotide-binding</keyword>
<keyword evidence="2" id="KW-0067">ATP-binding</keyword>
<sequence length="143" mass="16469">MRLILKPLFEAPLTPDFIEVIKTKLKGKEVREGDVLEIDLLGKPLKFKVIYAEPEVIKVTDLTAIELSKEEIFSTTLEFEKEIKDLLLGESIIAVVFDDEVLILNQRGHKIFNQKFEKLKEVRVTKNTVLVIHNENKLTIIQV</sequence>
<keyword evidence="5" id="KW-1185">Reference proteome</keyword>
<dbReference type="EMBL" id="CP006670">
    <property type="protein sequence ID" value="EHR77649.1"/>
    <property type="molecule type" value="Genomic_DNA"/>
</dbReference>
<dbReference type="InterPro" id="IPR004201">
    <property type="entry name" value="Cdc48_dom2"/>
</dbReference>
<evidence type="ECO:0000256" key="1">
    <source>
        <dbReference type="ARBA" id="ARBA00022741"/>
    </source>
</evidence>
<dbReference type="Pfam" id="PF20986">
    <property type="entry name" value="DUF6849"/>
    <property type="match status" value="1"/>
</dbReference>
<evidence type="ECO:0000313" key="4">
    <source>
        <dbReference type="EMBL" id="EHR77649.1"/>
    </source>
</evidence>
<dbReference type="InterPro" id="IPR049295">
    <property type="entry name" value="DUF6849"/>
</dbReference>
<evidence type="ECO:0000313" key="5">
    <source>
        <dbReference type="Proteomes" id="UP000015502"/>
    </source>
</evidence>
<accession>H3ZQS3</accession>
<evidence type="ECO:0000256" key="2">
    <source>
        <dbReference type="ARBA" id="ARBA00022840"/>
    </source>
</evidence>
<dbReference type="OrthoDB" id="86308at2157"/>
<dbReference type="SUPFAM" id="SSF54585">
    <property type="entry name" value="Cdc48 domain 2-like"/>
    <property type="match status" value="1"/>
</dbReference>
<dbReference type="KEGG" id="tlt:OCC_09491"/>
<dbReference type="Pfam" id="PF02933">
    <property type="entry name" value="CDC48_2"/>
    <property type="match status" value="1"/>
</dbReference>
<dbReference type="GeneID" id="16549106"/>
<dbReference type="SMART" id="SM01072">
    <property type="entry name" value="CDC48_2"/>
    <property type="match status" value="1"/>
</dbReference>
<dbReference type="STRING" id="523849.OCC_09491"/>